<sequence>MVESFTVYIYVDCYSQVPSSQSSCYGLMKLLDVLHFVQVLKGHIALGNARFPNGTNGHALDILARVPLWKSGLDYRHGTGHGIGSYLNVHEGPHLISFRPHARNVPLQASMTVTDEPGYYEDGNFGIRLENVLIINEADTKFNFGDKGYLQFEHIT</sequence>
<dbReference type="InterPro" id="IPR001131">
    <property type="entry name" value="Peptidase_M24B_aminopep-P_CS"/>
</dbReference>
<dbReference type="Pfam" id="PF00557">
    <property type="entry name" value="Peptidase_M24"/>
    <property type="match status" value="1"/>
</dbReference>
<feature type="domain" description="Peptidase M24" evidence="4">
    <location>
        <begin position="39"/>
        <end position="137"/>
    </location>
</feature>
<name>A0A6P5RTF2_PRUAV</name>
<evidence type="ECO:0000313" key="5">
    <source>
        <dbReference type="Proteomes" id="UP000515124"/>
    </source>
</evidence>
<dbReference type="PANTHER" id="PTHR43763:SF12">
    <property type="entry name" value="AMINOPEPTIDASE P1"/>
    <property type="match status" value="1"/>
</dbReference>
<evidence type="ECO:0000313" key="6">
    <source>
        <dbReference type="RefSeq" id="XP_021806344.1"/>
    </source>
</evidence>
<proteinExistence type="inferred from homology"/>
<protein>
    <submittedName>
        <fullName evidence="6">Probable Xaa-Pro aminopeptidase P</fullName>
    </submittedName>
</protein>
<evidence type="ECO:0000256" key="2">
    <source>
        <dbReference type="ARBA" id="ARBA00022801"/>
    </source>
</evidence>
<organism evidence="5 6">
    <name type="scientific">Prunus avium</name>
    <name type="common">Cherry</name>
    <name type="synonym">Cerasus avium</name>
    <dbReference type="NCBI Taxonomy" id="42229"/>
    <lineage>
        <taxon>Eukaryota</taxon>
        <taxon>Viridiplantae</taxon>
        <taxon>Streptophyta</taxon>
        <taxon>Embryophyta</taxon>
        <taxon>Tracheophyta</taxon>
        <taxon>Spermatophyta</taxon>
        <taxon>Magnoliopsida</taxon>
        <taxon>eudicotyledons</taxon>
        <taxon>Gunneridae</taxon>
        <taxon>Pentapetalae</taxon>
        <taxon>rosids</taxon>
        <taxon>fabids</taxon>
        <taxon>Rosales</taxon>
        <taxon>Rosaceae</taxon>
        <taxon>Amygdaloideae</taxon>
        <taxon>Amygdaleae</taxon>
        <taxon>Prunus</taxon>
    </lineage>
</organism>
<keyword evidence="6" id="KW-0645">Protease</keyword>
<dbReference type="GO" id="GO:0004177">
    <property type="term" value="F:aminopeptidase activity"/>
    <property type="evidence" value="ECO:0007669"/>
    <property type="project" value="UniProtKB-KW"/>
</dbReference>
<dbReference type="PANTHER" id="PTHR43763">
    <property type="entry name" value="XAA-PRO AMINOPEPTIDASE 1"/>
    <property type="match status" value="1"/>
</dbReference>
<comment type="similarity">
    <text evidence="3">Belongs to the peptidase M24B family.</text>
</comment>
<evidence type="ECO:0000256" key="1">
    <source>
        <dbReference type="ARBA" id="ARBA00022723"/>
    </source>
</evidence>
<keyword evidence="6" id="KW-0031">Aminopeptidase</keyword>
<keyword evidence="5" id="KW-1185">Reference proteome</keyword>
<keyword evidence="1 3" id="KW-0479">Metal-binding</keyword>
<dbReference type="SUPFAM" id="SSF55920">
    <property type="entry name" value="Creatinase/aminopeptidase"/>
    <property type="match status" value="1"/>
</dbReference>
<dbReference type="KEGG" id="pavi:110750343"/>
<dbReference type="Gene3D" id="3.90.230.10">
    <property type="entry name" value="Creatinase/methionine aminopeptidase superfamily"/>
    <property type="match status" value="1"/>
</dbReference>
<dbReference type="GO" id="GO:0046872">
    <property type="term" value="F:metal ion binding"/>
    <property type="evidence" value="ECO:0007669"/>
    <property type="project" value="UniProtKB-KW"/>
</dbReference>
<dbReference type="RefSeq" id="XP_021806344.1">
    <property type="nucleotide sequence ID" value="XM_021950652.1"/>
</dbReference>
<dbReference type="InterPro" id="IPR036005">
    <property type="entry name" value="Creatinase/aminopeptidase-like"/>
</dbReference>
<dbReference type="Proteomes" id="UP000515124">
    <property type="component" value="Unplaced"/>
</dbReference>
<dbReference type="GeneID" id="110750343"/>
<dbReference type="PROSITE" id="PS00491">
    <property type="entry name" value="PROLINE_PEPTIDASE"/>
    <property type="match status" value="1"/>
</dbReference>
<dbReference type="AlphaFoldDB" id="A0A6P5RTF2"/>
<keyword evidence="2" id="KW-0378">Hydrolase</keyword>
<evidence type="ECO:0000256" key="3">
    <source>
        <dbReference type="RuleBase" id="RU000590"/>
    </source>
</evidence>
<accession>A0A6P5RTF2</accession>
<evidence type="ECO:0000259" key="4">
    <source>
        <dbReference type="Pfam" id="PF00557"/>
    </source>
</evidence>
<dbReference type="InterPro" id="IPR050422">
    <property type="entry name" value="X-Pro_aminopeptidase_P"/>
</dbReference>
<dbReference type="InterPro" id="IPR000994">
    <property type="entry name" value="Pept_M24"/>
</dbReference>
<reference evidence="6" key="1">
    <citation type="submission" date="2025-08" db="UniProtKB">
        <authorList>
            <consortium name="RefSeq"/>
        </authorList>
    </citation>
    <scope>IDENTIFICATION</scope>
</reference>
<gene>
    <name evidence="6" type="primary">LOC110750343</name>
</gene>